<dbReference type="RefSeq" id="XP_042632548.1">
    <property type="nucleotide sequence ID" value="XM_042776614.1"/>
</dbReference>
<evidence type="ECO:0000313" key="10">
    <source>
        <dbReference type="RefSeq" id="XP_042632548.1"/>
    </source>
</evidence>
<feature type="region of interest" description="Disordered" evidence="9">
    <location>
        <begin position="272"/>
        <end position="292"/>
    </location>
</feature>
<evidence type="ECO:0000256" key="5">
    <source>
        <dbReference type="ARBA" id="ARBA00023136"/>
    </source>
</evidence>
<evidence type="ECO:0000256" key="4">
    <source>
        <dbReference type="ARBA" id="ARBA00022707"/>
    </source>
</evidence>
<dbReference type="InterPro" id="IPR028169">
    <property type="entry name" value="Raftlin"/>
</dbReference>
<dbReference type="GeneID" id="109102195"/>
<keyword evidence="5" id="KW-0472">Membrane</keyword>
<keyword evidence="6" id="KW-0564">Palmitate</keyword>
<keyword evidence="8" id="KW-0175">Coiled coil</keyword>
<evidence type="ECO:0000256" key="9">
    <source>
        <dbReference type="SAM" id="MobiDB-lite"/>
    </source>
</evidence>
<dbReference type="GO" id="GO:0005886">
    <property type="term" value="C:plasma membrane"/>
    <property type="evidence" value="ECO:0007669"/>
    <property type="project" value="UniProtKB-SubCell"/>
</dbReference>
<name>A0A9Q9Z5R7_CYPCA</name>
<organism evidence="10">
    <name type="scientific">Cyprinus carpio</name>
    <name type="common">Common carp</name>
    <dbReference type="NCBI Taxonomy" id="7962"/>
    <lineage>
        <taxon>Eukaryota</taxon>
        <taxon>Metazoa</taxon>
        <taxon>Chordata</taxon>
        <taxon>Craniata</taxon>
        <taxon>Vertebrata</taxon>
        <taxon>Euteleostomi</taxon>
        <taxon>Actinopterygii</taxon>
        <taxon>Neopterygii</taxon>
        <taxon>Teleostei</taxon>
        <taxon>Ostariophysi</taxon>
        <taxon>Cypriniformes</taxon>
        <taxon>Cyprinidae</taxon>
        <taxon>Cyprininae</taxon>
        <taxon>Cyprinus</taxon>
    </lineage>
</organism>
<dbReference type="Proteomes" id="UP001155660">
    <property type="component" value="Chromosome A19"/>
</dbReference>
<comment type="subcellular location">
    <subcellularLocation>
        <location evidence="1">Cell membrane</location>
        <topology evidence="1">Lipid-anchor</topology>
    </subcellularLocation>
</comment>
<proteinExistence type="inferred from homology"/>
<sequence>MCADMGCKLQKPRGSDEAPGKIFSTLRRAQVETHSGVAYTYHFLDFLLGKEEVAVSSLLCLSSVRELPLQVCELYQKGFVLAAVHPFVHSCGPVSANLQKQLHRAVLIRETHSGSESGLLNWVEPYLTTDVCYLGHQDPDPEVIQGYVKKMQDLADQGDLFVGFLPQPGGGPYFLGHWEPEDLSSLHSSPCSVHQGPPTLSPASEESPQDRDNGDHRNQNRTNFNSDNEDFMSHSFQIQSPETSHCWNNQNPFTENHQCPNYQYLNVEENNKREHREQVKSQDKHSKRTGTSPMLNRVQVFALYNHSIVLAGSPKFFSLRVPLQVRREAGLVNSIESHWLDHMTQHFRSGAQLIDGYFHLGDDAASSCTVDSVFIFQSASSDAGPTTVYDAIVVEQWTVIDGVAVKTDYIPLLQSLAPYGWRLMCVLPTPIVKMKSDGSLATKQILFLQRPTLPRKRRDLTKLHLRGQNKRNLNNKRTPEREISPLATIEREMERMERENTSLMRQREIIQKENGQNLPESPERRDQAERTVEFHRQRIDISNISPAKKDGITNGNQELKRTITCGKHEDVRVVVTERALFSGVC</sequence>
<protein>
    <submittedName>
        <fullName evidence="10">Raftlin-like isoform X4</fullName>
    </submittedName>
</protein>
<feature type="region of interest" description="Disordered" evidence="9">
    <location>
        <begin position="185"/>
        <end position="230"/>
    </location>
</feature>
<feature type="compositionally biased region" description="Basic and acidic residues" evidence="9">
    <location>
        <begin position="208"/>
        <end position="218"/>
    </location>
</feature>
<keyword evidence="7" id="KW-0449">Lipoprotein</keyword>
<reference evidence="10" key="1">
    <citation type="submission" date="2025-08" db="UniProtKB">
        <authorList>
            <consortium name="RefSeq"/>
        </authorList>
    </citation>
    <scope>IDENTIFICATION</scope>
    <source>
        <tissue evidence="10">Muscle</tissue>
    </source>
</reference>
<dbReference type="PANTHER" id="PTHR17601:SF7">
    <property type="entry name" value="RAFTLIN ISOFORM X1"/>
    <property type="match status" value="1"/>
</dbReference>
<evidence type="ECO:0000256" key="1">
    <source>
        <dbReference type="ARBA" id="ARBA00004193"/>
    </source>
</evidence>
<keyword evidence="4" id="KW-0519">Myristate</keyword>
<dbReference type="Pfam" id="PF15250">
    <property type="entry name" value="Raftlin"/>
    <property type="match status" value="1"/>
</dbReference>
<feature type="coiled-coil region" evidence="8">
    <location>
        <begin position="486"/>
        <end position="513"/>
    </location>
</feature>
<dbReference type="AlphaFoldDB" id="A0A9Q9Z5R7"/>
<evidence type="ECO:0000256" key="6">
    <source>
        <dbReference type="ARBA" id="ARBA00023139"/>
    </source>
</evidence>
<evidence type="ECO:0000256" key="8">
    <source>
        <dbReference type="SAM" id="Coils"/>
    </source>
</evidence>
<accession>A0A9Q9Z5R7</accession>
<evidence type="ECO:0000256" key="7">
    <source>
        <dbReference type="ARBA" id="ARBA00023288"/>
    </source>
</evidence>
<evidence type="ECO:0000256" key="2">
    <source>
        <dbReference type="ARBA" id="ARBA00006390"/>
    </source>
</evidence>
<feature type="compositionally biased region" description="Basic and acidic residues" evidence="9">
    <location>
        <begin position="272"/>
        <end position="284"/>
    </location>
</feature>
<evidence type="ECO:0000256" key="3">
    <source>
        <dbReference type="ARBA" id="ARBA00022475"/>
    </source>
</evidence>
<comment type="similarity">
    <text evidence="2">Belongs to the raftlin family.</text>
</comment>
<gene>
    <name evidence="10" type="primary">LOC109102195</name>
</gene>
<keyword evidence="3" id="KW-1003">Cell membrane</keyword>
<dbReference type="PANTHER" id="PTHR17601">
    <property type="entry name" value="RAFTLIN-RELATED"/>
    <property type="match status" value="1"/>
</dbReference>